<dbReference type="RefSeq" id="WP_321565375.1">
    <property type="nucleotide sequence ID" value="NZ_CP139558.1"/>
</dbReference>
<name>A0ABZ0TU55_9SPHI</name>
<dbReference type="EMBL" id="CP139558">
    <property type="protein sequence ID" value="WPU96276.1"/>
    <property type="molecule type" value="Genomic_DNA"/>
</dbReference>
<accession>A0ABZ0TU55</accession>
<organism evidence="1 2">
    <name type="scientific">Mucilaginibacter sabulilitoris</name>
    <dbReference type="NCBI Taxonomy" id="1173583"/>
    <lineage>
        <taxon>Bacteria</taxon>
        <taxon>Pseudomonadati</taxon>
        <taxon>Bacteroidota</taxon>
        <taxon>Sphingobacteriia</taxon>
        <taxon>Sphingobacteriales</taxon>
        <taxon>Sphingobacteriaceae</taxon>
        <taxon>Mucilaginibacter</taxon>
    </lineage>
</organism>
<evidence type="ECO:0000313" key="2">
    <source>
        <dbReference type="Proteomes" id="UP001324380"/>
    </source>
</evidence>
<gene>
    <name evidence="1" type="ORF">SNE25_12180</name>
</gene>
<dbReference type="Proteomes" id="UP001324380">
    <property type="component" value="Chromosome"/>
</dbReference>
<proteinExistence type="predicted"/>
<keyword evidence="2" id="KW-1185">Reference proteome</keyword>
<evidence type="ECO:0000313" key="1">
    <source>
        <dbReference type="EMBL" id="WPU96276.1"/>
    </source>
</evidence>
<protein>
    <submittedName>
        <fullName evidence="1">Uncharacterized protein</fullName>
    </submittedName>
</protein>
<sequence length="460" mass="51337">MGLRQSDRLRATKTHLTMVFSYCLMRLWIVAVLSFATLLSRAQTPDQIITQLREVNNKVTSAPCNSGEGMLISNKAMNIFLSNKISSYLSDGTDLSLYKNYVNLNASEGRLSISHNFHQPVDSDDYVRGFIVISARVNVANTYAARFSNKYFNNQLGFTLQKTWMGKPVTRYNSCGTQKQAMDAKRAILLHSLETELKRKAADYELALDAVNQTEIPGQDIGTAKNTLRRDFYAALRAEYFRKFSEAQSDLLVETDNYSLITDNWTTFGVYLSVIPQKFQVSTEPNTTITQRHNYPAEVFLSHTRFFESPKVGRVFFTLSGKGFINNAVQSGALYQADVSGPTTINNETDVIAVNKGNRFIGSYRNFFTPVVAGKLVYIPGNSHVGVSFRMEKNFGSYHALNSIIGVPIVLIDRRGVPAINFECQLLLSDMGNSTITNQLPGNKTSVGLTVGIPFSKIVY</sequence>
<reference evidence="1 2" key="1">
    <citation type="submission" date="2023-11" db="EMBL/GenBank/DDBJ databases">
        <title>Analysis of the Genomes of Mucilaginibacter gossypii cycad 4 and M. sabulilitoris SNA2: microbes with the potential for plant growth promotion.</title>
        <authorList>
            <person name="Hirsch A.M."/>
            <person name="Humm E."/>
            <person name="Rubbi M."/>
            <person name="Del Vecchio G."/>
            <person name="Ha S.M."/>
            <person name="Pellegrini M."/>
            <person name="Gunsalus R.P."/>
        </authorList>
    </citation>
    <scope>NUCLEOTIDE SEQUENCE [LARGE SCALE GENOMIC DNA]</scope>
    <source>
        <strain evidence="1 2">SNA2</strain>
    </source>
</reference>